<dbReference type="AlphaFoldDB" id="A0A101M5V1"/>
<dbReference type="EMBL" id="LKAM01000001">
    <property type="protein sequence ID" value="KUM51422.1"/>
    <property type="molecule type" value="Genomic_DNA"/>
</dbReference>
<name>A0A101M5V1_PICGL</name>
<proteinExistence type="predicted"/>
<comment type="caution">
    <text evidence="1">The sequence shown here is derived from an EMBL/GenBank/DDBJ whole genome shotgun (WGS) entry which is preliminary data.</text>
</comment>
<geneLocation type="mitochondrion" evidence="1"/>
<reference evidence="1" key="1">
    <citation type="journal article" date="2015" name="Genome Biol. Evol.">
        <title>Organellar Genomes of White Spruce (Picea glauca): Assembly and Annotation.</title>
        <authorList>
            <person name="Jackman S.D."/>
            <person name="Warren R.L."/>
            <person name="Gibb E.A."/>
            <person name="Vandervalk B.P."/>
            <person name="Mohamadi H."/>
            <person name="Chu J."/>
            <person name="Raymond A."/>
            <person name="Pleasance S."/>
            <person name="Coope R."/>
            <person name="Wildung M.R."/>
            <person name="Ritland C.E."/>
            <person name="Bousquet J."/>
            <person name="Jones S.J."/>
            <person name="Bohlmann J."/>
            <person name="Birol I."/>
        </authorList>
    </citation>
    <scope>NUCLEOTIDE SEQUENCE [LARGE SCALE GENOMIC DNA]</scope>
    <source>
        <tissue evidence="1">Flushing bud</tissue>
    </source>
</reference>
<protein>
    <submittedName>
        <fullName evidence="1">Uncharacterized protein</fullName>
    </submittedName>
</protein>
<organism evidence="1">
    <name type="scientific">Picea glauca</name>
    <name type="common">White spruce</name>
    <name type="synonym">Pinus glauca</name>
    <dbReference type="NCBI Taxonomy" id="3330"/>
    <lineage>
        <taxon>Eukaryota</taxon>
        <taxon>Viridiplantae</taxon>
        <taxon>Streptophyta</taxon>
        <taxon>Embryophyta</taxon>
        <taxon>Tracheophyta</taxon>
        <taxon>Spermatophyta</taxon>
        <taxon>Pinopsida</taxon>
        <taxon>Pinidae</taxon>
        <taxon>Conifers I</taxon>
        <taxon>Pinales</taxon>
        <taxon>Pinaceae</taxon>
        <taxon>Picea</taxon>
    </lineage>
</organism>
<sequence length="59" mass="6599">MNSAWQILSILTLMSRAFVGWIGRCFYWTGVTSGQVSIWCSTMVGSSLGIYEYDHAKTS</sequence>
<evidence type="ECO:0000313" key="1">
    <source>
        <dbReference type="EMBL" id="KUM51422.1"/>
    </source>
</evidence>
<keyword evidence="1" id="KW-0496">Mitochondrion</keyword>
<accession>A0A101M5V1</accession>
<gene>
    <name evidence="1" type="ORF">ABT39_MTgene1270</name>
</gene>